<keyword evidence="1" id="KW-0456">Lyase</keyword>
<keyword evidence="2" id="KW-1185">Reference proteome</keyword>
<sequence length="1591" mass="175240">MAGSELQNSQNAQIDGNTLAAKSLSLFGATHMFGVVGIPVTSLANRAVQLGVRFIAFHNEQSAGYAASAYGYLTGKSGILLTVSGPGCVHGLAGLSNGMINTWPIVMISGSCDQKDFGRGDFQELDQVEAVKPFSKFAVKAKDITEVPKCVAQVLERAVSGRPGGCYLDLPTDVLHQTISVSEAEKLLKEAESAKETVTQGGIVNSDIDKAVSLLKEAKKPLIVFGKGAAYARAEGELKKLVESTGIPFLPTPMGKGLLPDTHPLAATAARSLAIGQCDVALVVGARLNWLLHFGEPPKWSKDVKFVLVDVCKEEIELRKPHLGLVGDAKKVLEMINKEIKDEPFCLGKNHPWVEAIWKKTKDNVLKMEVQLVKDVVPFNFMTPMRIIRDAILGVGSPAPILVSEGANTMDVGRAVLVQTEPRCRLDAGTWGTMGVGLGYCIAAAIACPERLVVAVEGDSGFGFSAVEVETLVRYQLPVVVIVFNNGGVYGGDRRNPEEIAGPFKDDPAPTSFVPGAAYHKLMEAFGGKGYLVGTPDELKSALSESFAARKPALINVIIEPYAGAESANDSERANLSSSGVPTAAQKLSLFLAAPSDQISSTPSGSTTATPSGSLAQTGSIINALFSHSTTAPWIIDSGASDHMTSISSLFDSYYPCPGNKKVRVADGSLSSIAGKGSIKISGTIELKNVLHVPKLSCNLLSDRDLGTMIGSASFREGLYYFDDYLSRNKQAQEVFCKEKGIIHTSTCRDTPQQNGIAERKNRHLLEVSRAIMLSMHVPKYLWGDAVLTACYLINRMPTRVLKYQSPLEYFTLIYPSSRITSNIQLRVFGCTVFVHVPNHLRSKLDPRSEKCVFLGYAPNKKGYKCFNPQTKKFHVSMDVIFLENQPFFGQNSLQGEKENSEDHFWHTSTPMPNLWHTSTPMPNLWHTSTPMPNPFLPDLGTSTQTQKTDISNNEKLGNLELQEPSVNVPETGGEILQDKIPPPELRVYTRKYHHSSKDPPINSVQPQSSPPSTDSSENSGNISSPKHSSIFFPDLDLPIAHRKGFRTCTKHPIARYVSYEKLSNKQRAFTTKISQIPIPRTIKEALDHPDWKLAVLEEMNALKKNGTWEIVDLPKEKKTVGCKWVFTLKCNADGSVERYKARLVAKGFTQTYGIDYQETFAPVAKINSIRVLISLAVHSDWNLYQLDVKNAFLNGELEEEVFMDLPPGFEGNHGSSKVCKLHKSLYGLKQSPRAWFERFGNVMKGHGYSQSQADHTMFYKHSIEGKLAVLIVYVDDIILTGDDLVEICRLKKVLARDFEIKDLGSLKYFLGMEFARSKDGIVVSQRKYVLDLLEETGLLGCKAAETPIDPNMKLQPAKIEDVTNIDRYQRLVGRLIYLSHTRPDIAFAVSLVSQFMHAPGPEHFETVYRILRYLKGSPGKGLLFRKNGHLQVEVYTDADWAGSVTDRRSTSGYCTFVGGNLVTWRSKKQTVVARSSVEAEYRAVALGICEVFWIKKILEELKASNSLPMKVYCDNKSAIAIAHNPVLHNRTKHVEVDKHFIKEKLDSGLVCMPYIPTNEQIADILTKGLPKKHFEKLVCKLALKDIFRPA</sequence>
<reference evidence="2" key="1">
    <citation type="journal article" date="2023" name="Hortic. Res.">
        <title>A chromosome-level phased genome enabling allele-level studies in sweet orange: a case study on citrus Huanglongbing tolerance.</title>
        <authorList>
            <person name="Wu B."/>
            <person name="Yu Q."/>
            <person name="Deng Z."/>
            <person name="Duan Y."/>
            <person name="Luo F."/>
            <person name="Gmitter F. Jr."/>
        </authorList>
    </citation>
    <scope>NUCLEOTIDE SEQUENCE [LARGE SCALE GENOMIC DNA]</scope>
    <source>
        <strain evidence="2">cv. Valencia</strain>
    </source>
</reference>
<evidence type="ECO:0000313" key="2">
    <source>
        <dbReference type="Proteomes" id="UP000829398"/>
    </source>
</evidence>
<accession>A0ACB8K493</accession>
<protein>
    <submittedName>
        <fullName evidence="1">2-hydroxyacyl-CoA lyase</fullName>
    </submittedName>
</protein>
<organism evidence="1 2">
    <name type="scientific">Citrus sinensis</name>
    <name type="common">Sweet orange</name>
    <name type="synonym">Citrus aurantium var. sinensis</name>
    <dbReference type="NCBI Taxonomy" id="2711"/>
    <lineage>
        <taxon>Eukaryota</taxon>
        <taxon>Viridiplantae</taxon>
        <taxon>Streptophyta</taxon>
        <taxon>Embryophyta</taxon>
        <taxon>Tracheophyta</taxon>
        <taxon>Spermatophyta</taxon>
        <taxon>Magnoliopsida</taxon>
        <taxon>eudicotyledons</taxon>
        <taxon>Gunneridae</taxon>
        <taxon>Pentapetalae</taxon>
        <taxon>rosids</taxon>
        <taxon>malvids</taxon>
        <taxon>Sapindales</taxon>
        <taxon>Rutaceae</taxon>
        <taxon>Aurantioideae</taxon>
        <taxon>Citrus</taxon>
    </lineage>
</organism>
<comment type="caution">
    <text evidence="1">The sequence shown here is derived from an EMBL/GenBank/DDBJ whole genome shotgun (WGS) entry which is preliminary data.</text>
</comment>
<gene>
    <name evidence="1" type="ORF">KPL71_019060</name>
</gene>
<name>A0ACB8K493_CITSI</name>
<dbReference type="Proteomes" id="UP000829398">
    <property type="component" value="Chromosome 6"/>
</dbReference>
<evidence type="ECO:0000313" key="1">
    <source>
        <dbReference type="EMBL" id="KAH9739232.1"/>
    </source>
</evidence>
<dbReference type="EMBL" id="CM039175">
    <property type="protein sequence ID" value="KAH9739232.1"/>
    <property type="molecule type" value="Genomic_DNA"/>
</dbReference>
<proteinExistence type="predicted"/>